<dbReference type="InterPro" id="IPR012337">
    <property type="entry name" value="RNaseH-like_sf"/>
</dbReference>
<dbReference type="Pfam" id="PF13358">
    <property type="entry name" value="DDE_3"/>
    <property type="match status" value="1"/>
</dbReference>
<dbReference type="RefSeq" id="WP_015352141.1">
    <property type="nucleotide sequence ID" value="NC_020126.1"/>
</dbReference>
<evidence type="ECO:0000313" key="3">
    <source>
        <dbReference type="EMBL" id="AGC47887.1"/>
    </source>
</evidence>
<organism evidence="3 4">
    <name type="scientific">Myxococcus stipitatus (strain DSM 14675 / JCM 12634 / Mx s8)</name>
    <dbReference type="NCBI Taxonomy" id="1278073"/>
    <lineage>
        <taxon>Bacteria</taxon>
        <taxon>Pseudomonadati</taxon>
        <taxon>Myxococcota</taxon>
        <taxon>Myxococcia</taxon>
        <taxon>Myxococcales</taxon>
        <taxon>Cystobacterineae</taxon>
        <taxon>Myxococcaceae</taxon>
        <taxon>Myxococcus</taxon>
    </lineage>
</organism>
<dbReference type="eggNOG" id="COG3335">
    <property type="taxonomic scope" value="Bacteria"/>
</dbReference>
<evidence type="ECO:0000256" key="1">
    <source>
        <dbReference type="SAM" id="MobiDB-lite"/>
    </source>
</evidence>
<dbReference type="STRING" id="1278073.MYSTI_06614"/>
<reference evidence="3 4" key="1">
    <citation type="journal article" date="2013" name="Genome Announc.">
        <title>Complete genome sequence of Myxococcus stipitatus strain DSM 14675, a fruiting myxobacterium.</title>
        <authorList>
            <person name="Huntley S."/>
            <person name="Kneip S."/>
            <person name="Treuner-Lange A."/>
            <person name="Sogaard-Andersen L."/>
        </authorList>
    </citation>
    <scope>NUCLEOTIDE SEQUENCE [LARGE SCALE GENOMIC DNA]</scope>
    <source>
        <strain evidence="4">DSM 14675 / JCM 12634 / Mx s8</strain>
    </source>
</reference>
<dbReference type="HOGENOM" id="CLU_056788_15_3_7"/>
<feature type="region of interest" description="Disordered" evidence="1">
    <location>
        <begin position="129"/>
        <end position="148"/>
    </location>
</feature>
<sequence>MVVTPGNNQNRYLAGALNVRTGKLTWIEGRSKASALFIQLLWRLASAYRWARRIHLVLDNASVHSSKKTLTALAQLHGRFVLHFLPPYCPQGNRIERVWLDLHANVTRNHRCRTMDRLIARVHAYHSARTSQRSASPSLHRTDLRRTA</sequence>
<name>L7UK49_MYXSD</name>
<dbReference type="InterPro" id="IPR036397">
    <property type="entry name" value="RNaseH_sf"/>
</dbReference>
<dbReference type="AlphaFoldDB" id="L7UK49"/>
<dbReference type="PATRIC" id="fig|1278073.3.peg.6710"/>
<accession>L7UK49</accession>
<dbReference type="Gene3D" id="3.30.420.10">
    <property type="entry name" value="Ribonuclease H-like superfamily/Ribonuclease H"/>
    <property type="match status" value="1"/>
</dbReference>
<dbReference type="Proteomes" id="UP000011131">
    <property type="component" value="Chromosome"/>
</dbReference>
<evidence type="ECO:0000313" key="4">
    <source>
        <dbReference type="Proteomes" id="UP000011131"/>
    </source>
</evidence>
<dbReference type="SUPFAM" id="SSF53098">
    <property type="entry name" value="Ribonuclease H-like"/>
    <property type="match status" value="1"/>
</dbReference>
<dbReference type="EMBL" id="CP004025">
    <property type="protein sequence ID" value="AGC47887.1"/>
    <property type="molecule type" value="Genomic_DNA"/>
</dbReference>
<dbReference type="InterPro" id="IPR038717">
    <property type="entry name" value="Tc1-like_DDE_dom"/>
</dbReference>
<feature type="compositionally biased region" description="Polar residues" evidence="1">
    <location>
        <begin position="129"/>
        <end position="139"/>
    </location>
</feature>
<evidence type="ECO:0000259" key="2">
    <source>
        <dbReference type="Pfam" id="PF13358"/>
    </source>
</evidence>
<dbReference type="NCBIfam" id="NF033545">
    <property type="entry name" value="transpos_IS630"/>
    <property type="match status" value="1"/>
</dbReference>
<dbReference type="InterPro" id="IPR047655">
    <property type="entry name" value="Transpos_IS630-like"/>
</dbReference>
<protein>
    <submittedName>
        <fullName evidence="3">IS630 family transposase</fullName>
    </submittedName>
</protein>
<proteinExistence type="predicted"/>
<feature type="domain" description="Tc1-like transposase DDE" evidence="2">
    <location>
        <begin position="5"/>
        <end position="119"/>
    </location>
</feature>
<gene>
    <name evidence="3" type="ordered locus">MYSTI_06614</name>
</gene>
<dbReference type="KEGG" id="msd:MYSTI_06614"/>
<dbReference type="GO" id="GO:0003676">
    <property type="term" value="F:nucleic acid binding"/>
    <property type="evidence" value="ECO:0007669"/>
    <property type="project" value="InterPro"/>
</dbReference>
<keyword evidence="4" id="KW-1185">Reference proteome</keyword>